<keyword evidence="3 5" id="KW-1133">Transmembrane helix</keyword>
<feature type="transmembrane region" description="Helical" evidence="5">
    <location>
        <begin position="93"/>
        <end position="116"/>
    </location>
</feature>
<feature type="transmembrane region" description="Helical" evidence="5">
    <location>
        <begin position="242"/>
        <end position="261"/>
    </location>
</feature>
<evidence type="ECO:0000259" key="6">
    <source>
        <dbReference type="Pfam" id="PF04932"/>
    </source>
</evidence>
<dbReference type="Gene3D" id="1.25.40.10">
    <property type="entry name" value="Tetratricopeptide repeat domain"/>
    <property type="match status" value="1"/>
</dbReference>
<evidence type="ECO:0000256" key="4">
    <source>
        <dbReference type="ARBA" id="ARBA00023136"/>
    </source>
</evidence>
<gene>
    <name evidence="7" type="ORF">A2242_01115</name>
</gene>
<dbReference type="PANTHER" id="PTHR37422">
    <property type="entry name" value="TEICHURONIC ACID BIOSYNTHESIS PROTEIN TUAE"/>
    <property type="match status" value="1"/>
</dbReference>
<evidence type="ECO:0000313" key="7">
    <source>
        <dbReference type="EMBL" id="OGF28188.1"/>
    </source>
</evidence>
<reference evidence="7 8" key="1">
    <citation type="journal article" date="2016" name="Nat. Commun.">
        <title>Thousands of microbial genomes shed light on interconnected biogeochemical processes in an aquifer system.</title>
        <authorList>
            <person name="Anantharaman K."/>
            <person name="Brown C.T."/>
            <person name="Hug L.A."/>
            <person name="Sharon I."/>
            <person name="Castelle C.J."/>
            <person name="Probst A.J."/>
            <person name="Thomas B.C."/>
            <person name="Singh A."/>
            <person name="Wilkins M.J."/>
            <person name="Karaoz U."/>
            <person name="Brodie E.L."/>
            <person name="Williams K.H."/>
            <person name="Hubbard S.S."/>
            <person name="Banfield J.F."/>
        </authorList>
    </citation>
    <scope>NUCLEOTIDE SEQUENCE [LARGE SCALE GENOMIC DNA]</scope>
</reference>
<accession>A0A1F5SNA4</accession>
<dbReference type="GO" id="GO:0016020">
    <property type="term" value="C:membrane"/>
    <property type="evidence" value="ECO:0007669"/>
    <property type="project" value="UniProtKB-SubCell"/>
</dbReference>
<dbReference type="Proteomes" id="UP000178925">
    <property type="component" value="Unassembled WGS sequence"/>
</dbReference>
<feature type="transmembrane region" description="Helical" evidence="5">
    <location>
        <begin position="157"/>
        <end position="174"/>
    </location>
</feature>
<sequence length="723" mass="80213">MSKRESFVNKKTNKQENNKTNMLNIFTEKQLLQVIRFCLYATLATPLVYSSLFLYPAIVPKAIFFRIVVTLAFITYALLLWKNQQFLPRVDGIFISLLVFIAWAFVASILNPGFGFSFFDGFERMEGLINYFYLFLFFVVAANTVHGSVAWHTLIRWSAVVSTLAAAYALLQVFDLSWVIPLAGERVTATLGNAGLLAGYLLLGIFLTLFLIGESASKKGKVGYALLAIVQFSALYCTQTRGAFLGLLVGIAVYLAVGVFVYAAKKKLLFGGALALLIAGVVAAGLLYYQHSSNSVGDDTIQNRLLVWRGSGQAMLEQPIFGWGAGNFEVAFNAHYDPALSEIFFDHAHNSVLDMGVRFGAVGAFWYLLFFVVLLRGVRQAHRFQYISAHAGIALSALLIAYFIHNFFLFDSLNSFMLWLVVAAYISSQLREKNFIAVPLRAMQTTAGALAVIAFVFLLPYNIQPARAAYAVAQAEKFLSADPYASARYFQKAAAFSGLGRSDIANRLAEAAVYAAASPGYNALTRNELFRLAEKANQNLIAQVPEKLRPRLSLASVYIYAGNNDSAMLQKAEEILWQALNVAPKKFESRDLLVQVYIRQKRWERAAAEIEVVLSSRLRTGEIYFLKGLVSIYMRDAEIAQSSFTMAAERGRVFTFSDYVTIGRAYEANDYQHEAIAAYETARVTEAGRTTAGIDFVNRALYELYTAVGDAAKAAIYKQKISL</sequence>
<feature type="transmembrane region" description="Helical" evidence="5">
    <location>
        <begin position="194"/>
        <end position="213"/>
    </location>
</feature>
<feature type="transmembrane region" description="Helical" evidence="5">
    <location>
        <begin position="355"/>
        <end position="375"/>
    </location>
</feature>
<evidence type="ECO:0000256" key="3">
    <source>
        <dbReference type="ARBA" id="ARBA00022989"/>
    </source>
</evidence>
<comment type="subcellular location">
    <subcellularLocation>
        <location evidence="1">Membrane</location>
        <topology evidence="1">Multi-pass membrane protein</topology>
    </subcellularLocation>
</comment>
<keyword evidence="2 5" id="KW-0812">Transmembrane</keyword>
<keyword evidence="4 5" id="KW-0472">Membrane</keyword>
<feature type="transmembrane region" description="Helical" evidence="5">
    <location>
        <begin position="387"/>
        <end position="407"/>
    </location>
</feature>
<feature type="transmembrane region" description="Helical" evidence="5">
    <location>
        <begin position="128"/>
        <end position="145"/>
    </location>
</feature>
<dbReference type="AlphaFoldDB" id="A0A1F5SNA4"/>
<dbReference type="InterPro" id="IPR011990">
    <property type="entry name" value="TPR-like_helical_dom_sf"/>
</dbReference>
<dbReference type="SUPFAM" id="SSF48452">
    <property type="entry name" value="TPR-like"/>
    <property type="match status" value="1"/>
</dbReference>
<dbReference type="STRING" id="1797995.A2242_01115"/>
<dbReference type="EMBL" id="MFGC01000018">
    <property type="protein sequence ID" value="OGF28188.1"/>
    <property type="molecule type" value="Genomic_DNA"/>
</dbReference>
<name>A0A1F5SNA4_9BACT</name>
<feature type="transmembrane region" description="Helical" evidence="5">
    <location>
        <begin position="63"/>
        <end position="81"/>
    </location>
</feature>
<dbReference type="PANTHER" id="PTHR37422:SF13">
    <property type="entry name" value="LIPOPOLYSACCHARIDE BIOSYNTHESIS PROTEIN PA4999-RELATED"/>
    <property type="match status" value="1"/>
</dbReference>
<organism evidence="7 8">
    <name type="scientific">Candidatus Falkowbacteria bacterium RIFOXYA2_FULL_47_9</name>
    <dbReference type="NCBI Taxonomy" id="1797995"/>
    <lineage>
        <taxon>Bacteria</taxon>
        <taxon>Candidatus Falkowiibacteriota</taxon>
    </lineage>
</organism>
<dbReference type="Pfam" id="PF04932">
    <property type="entry name" value="Wzy_C"/>
    <property type="match status" value="1"/>
</dbReference>
<feature type="transmembrane region" description="Helical" evidence="5">
    <location>
        <begin position="220"/>
        <end position="236"/>
    </location>
</feature>
<protein>
    <recommendedName>
        <fullName evidence="6">O-antigen ligase-related domain-containing protein</fullName>
    </recommendedName>
</protein>
<feature type="domain" description="O-antigen ligase-related" evidence="6">
    <location>
        <begin position="227"/>
        <end position="367"/>
    </location>
</feature>
<dbReference type="InterPro" id="IPR051533">
    <property type="entry name" value="WaaL-like"/>
</dbReference>
<feature type="transmembrane region" description="Helical" evidence="5">
    <location>
        <begin position="268"/>
        <end position="289"/>
    </location>
</feature>
<evidence type="ECO:0000313" key="8">
    <source>
        <dbReference type="Proteomes" id="UP000178925"/>
    </source>
</evidence>
<proteinExistence type="predicted"/>
<feature type="transmembrane region" description="Helical" evidence="5">
    <location>
        <begin position="442"/>
        <end position="461"/>
    </location>
</feature>
<dbReference type="InterPro" id="IPR007016">
    <property type="entry name" value="O-antigen_ligase-rel_domated"/>
</dbReference>
<evidence type="ECO:0000256" key="5">
    <source>
        <dbReference type="SAM" id="Phobius"/>
    </source>
</evidence>
<feature type="transmembrane region" description="Helical" evidence="5">
    <location>
        <begin position="37"/>
        <end position="57"/>
    </location>
</feature>
<comment type="caution">
    <text evidence="7">The sequence shown here is derived from an EMBL/GenBank/DDBJ whole genome shotgun (WGS) entry which is preliminary data.</text>
</comment>
<evidence type="ECO:0000256" key="1">
    <source>
        <dbReference type="ARBA" id="ARBA00004141"/>
    </source>
</evidence>
<evidence type="ECO:0000256" key="2">
    <source>
        <dbReference type="ARBA" id="ARBA00022692"/>
    </source>
</evidence>